<dbReference type="AlphaFoldDB" id="A0A256G8X7"/>
<proteinExistence type="predicted"/>
<protein>
    <submittedName>
        <fullName evidence="1">Uncharacterized protein</fullName>
    </submittedName>
</protein>
<comment type="caution">
    <text evidence="1">The sequence shown here is derived from an EMBL/GenBank/DDBJ whole genome shotgun (WGS) entry which is preliminary data.</text>
</comment>
<dbReference type="EMBL" id="NNRM01000039">
    <property type="protein sequence ID" value="OYR23539.1"/>
    <property type="molecule type" value="Genomic_DNA"/>
</dbReference>
<name>A0A256G8X7_9HYPH</name>
<sequence>MFFRSALGLLFAAFFNEIAYELLCKIYVSHADARRLVFHLCRAGL</sequence>
<gene>
    <name evidence="1" type="ORF">CEV34_3543</name>
</gene>
<dbReference type="Proteomes" id="UP000216188">
    <property type="component" value="Unassembled WGS sequence"/>
</dbReference>
<reference evidence="1 2" key="1">
    <citation type="submission" date="2017-07" db="EMBL/GenBank/DDBJ databases">
        <title>Phylogenetic study on the rhizospheric bacterium Ochrobactrum sp. A44.</title>
        <authorList>
            <person name="Krzyzanowska D.M."/>
            <person name="Ossowicki A."/>
            <person name="Rajewska M."/>
            <person name="Maciag T."/>
            <person name="Kaczynski Z."/>
            <person name="Czerwicka M."/>
            <person name="Jafra S."/>
        </authorList>
    </citation>
    <scope>NUCLEOTIDE SEQUENCE [LARGE SCALE GENOMIC DNA]</scope>
    <source>
        <strain evidence="1 2">CCUG 30717</strain>
    </source>
</reference>
<evidence type="ECO:0000313" key="1">
    <source>
        <dbReference type="EMBL" id="OYR23539.1"/>
    </source>
</evidence>
<evidence type="ECO:0000313" key="2">
    <source>
        <dbReference type="Proteomes" id="UP000216188"/>
    </source>
</evidence>
<accession>A0A256G8X7</accession>
<keyword evidence="2" id="KW-1185">Reference proteome</keyword>
<organism evidence="1 2">
    <name type="scientific">Brucella pseudogrignonensis</name>
    <dbReference type="NCBI Taxonomy" id="419475"/>
    <lineage>
        <taxon>Bacteria</taxon>
        <taxon>Pseudomonadati</taxon>
        <taxon>Pseudomonadota</taxon>
        <taxon>Alphaproteobacteria</taxon>
        <taxon>Hyphomicrobiales</taxon>
        <taxon>Brucellaceae</taxon>
        <taxon>Brucella/Ochrobactrum group</taxon>
        <taxon>Brucella</taxon>
    </lineage>
</organism>